<evidence type="ECO:0000313" key="3">
    <source>
        <dbReference type="Proteomes" id="UP001295684"/>
    </source>
</evidence>
<comment type="caution">
    <text evidence="2">The sequence shown here is derived from an EMBL/GenBank/DDBJ whole genome shotgun (WGS) entry which is preliminary data.</text>
</comment>
<sequence>MEEIKGEILEDSDPVDEEEPNLEEEIREFLSQDVNLEGMERMDSDRRDKIKYISSFQRCLQAFRKYVVDKRSEKIEECDGLCAQAKTEIEQQIEKLKNPDLKLNKIELKDIERRTDRLWDDLRDENLYKEFTDDRVYCQFFMNEDDIMNKFKAMLGKKNKDIEKLKQCSFQLNKKLAMILTNIKQSSKSDAKENALFEIRQLMGERERRVPGIFGNNTNQASVQSMLDVPILRPKARPSRKRRTLIGPKLMRERKEKEKVQEIIECESNNENILICEQIQKNLNQPQNSGITSRFDSLCMQSQRDERSSMNAPQSRKSEKELNRERENKINANYLNGTLDICNEELDEQVSNKESSSQTQYYHHTDSKYSCSSSIRTKHTPGTLMTHFSKPPDISSSKQRNISMKSEARETTLHLALRLRDKSSQELNEECKEESKSDIYMDDKSQNFDDNLSYPLEGSSVMYDLSDNDHLMFIQNCKRKLPNLQNIGFCINGEIPQCLLESLEKCFPDEVQYCKFYFPASSRYLKFDIPEQIRRISCKALKAFEFSRFQIIQFDLEWFIKECTIANEIIFSHCLFCIPDGLNLFGLCKNSCKNKLVFDRCHANFDESSSDSPNLVTFEMILQSIEIPDVFRNRIVCSQTSQ</sequence>
<accession>A0AAD1U1Z9</accession>
<dbReference type="AlphaFoldDB" id="A0AAD1U1Z9"/>
<evidence type="ECO:0000256" key="1">
    <source>
        <dbReference type="SAM" id="MobiDB-lite"/>
    </source>
</evidence>
<keyword evidence="3" id="KW-1185">Reference proteome</keyword>
<feature type="region of interest" description="Disordered" evidence="1">
    <location>
        <begin position="380"/>
        <end position="402"/>
    </location>
</feature>
<reference evidence="2" key="1">
    <citation type="submission" date="2023-07" db="EMBL/GenBank/DDBJ databases">
        <authorList>
            <consortium name="AG Swart"/>
            <person name="Singh M."/>
            <person name="Singh A."/>
            <person name="Seah K."/>
            <person name="Emmerich C."/>
        </authorList>
    </citation>
    <scope>NUCLEOTIDE SEQUENCE</scope>
    <source>
        <strain evidence="2">DP1</strain>
    </source>
</reference>
<dbReference type="EMBL" id="CAMPGE010001734">
    <property type="protein sequence ID" value="CAI2360535.1"/>
    <property type="molecule type" value="Genomic_DNA"/>
</dbReference>
<name>A0AAD1U1Z9_EUPCR</name>
<proteinExistence type="predicted"/>
<gene>
    <name evidence="2" type="ORF">ECRASSUSDP1_LOCUS1839</name>
</gene>
<dbReference type="Proteomes" id="UP001295684">
    <property type="component" value="Unassembled WGS sequence"/>
</dbReference>
<protein>
    <submittedName>
        <fullName evidence="2">Uncharacterized protein</fullName>
    </submittedName>
</protein>
<evidence type="ECO:0000313" key="2">
    <source>
        <dbReference type="EMBL" id="CAI2360535.1"/>
    </source>
</evidence>
<feature type="region of interest" description="Disordered" evidence="1">
    <location>
        <begin position="300"/>
        <end position="323"/>
    </location>
</feature>
<organism evidence="2 3">
    <name type="scientific">Euplotes crassus</name>
    <dbReference type="NCBI Taxonomy" id="5936"/>
    <lineage>
        <taxon>Eukaryota</taxon>
        <taxon>Sar</taxon>
        <taxon>Alveolata</taxon>
        <taxon>Ciliophora</taxon>
        <taxon>Intramacronucleata</taxon>
        <taxon>Spirotrichea</taxon>
        <taxon>Hypotrichia</taxon>
        <taxon>Euplotida</taxon>
        <taxon>Euplotidae</taxon>
        <taxon>Moneuplotes</taxon>
    </lineage>
</organism>